<feature type="non-terminal residue" evidence="2">
    <location>
        <position position="1"/>
    </location>
</feature>
<dbReference type="AlphaFoldDB" id="A0A0V0GPC7"/>
<proteinExistence type="predicted"/>
<organism evidence="2">
    <name type="scientific">Solanum chacoense</name>
    <name type="common">Chaco potato</name>
    <dbReference type="NCBI Taxonomy" id="4108"/>
    <lineage>
        <taxon>Eukaryota</taxon>
        <taxon>Viridiplantae</taxon>
        <taxon>Streptophyta</taxon>
        <taxon>Embryophyta</taxon>
        <taxon>Tracheophyta</taxon>
        <taxon>Spermatophyta</taxon>
        <taxon>Magnoliopsida</taxon>
        <taxon>eudicotyledons</taxon>
        <taxon>Gunneridae</taxon>
        <taxon>Pentapetalae</taxon>
        <taxon>asterids</taxon>
        <taxon>lamiids</taxon>
        <taxon>Solanales</taxon>
        <taxon>Solanaceae</taxon>
        <taxon>Solanoideae</taxon>
        <taxon>Solaneae</taxon>
        <taxon>Solanum</taxon>
    </lineage>
</organism>
<evidence type="ECO:0000256" key="1">
    <source>
        <dbReference type="SAM" id="Phobius"/>
    </source>
</evidence>
<accession>A0A0V0GPC7</accession>
<keyword evidence="1" id="KW-1133">Transmembrane helix</keyword>
<reference evidence="2" key="1">
    <citation type="submission" date="2015-12" db="EMBL/GenBank/DDBJ databases">
        <title>Gene expression during late stages of embryo sac development: a critical building block for successful pollen-pistil interactions.</title>
        <authorList>
            <person name="Liu Y."/>
            <person name="Joly V."/>
            <person name="Sabar M."/>
            <person name="Matton D.P."/>
        </authorList>
    </citation>
    <scope>NUCLEOTIDE SEQUENCE</scope>
</reference>
<keyword evidence="1" id="KW-0812">Transmembrane</keyword>
<evidence type="ECO:0000313" key="2">
    <source>
        <dbReference type="EMBL" id="JAP09738.1"/>
    </source>
</evidence>
<dbReference type="EMBL" id="GEDG01034424">
    <property type="protein sequence ID" value="JAP09738.1"/>
    <property type="molecule type" value="Transcribed_RNA"/>
</dbReference>
<feature type="transmembrane region" description="Helical" evidence="1">
    <location>
        <begin position="38"/>
        <end position="64"/>
    </location>
</feature>
<sequence>SFWKKAAVFTNPNSQKSPFSQIFRSLFNNLLISYKVTLFFLLNFLVFVLCVVIFVYFAGFLYLFGLV</sequence>
<keyword evidence="1" id="KW-0472">Membrane</keyword>
<protein>
    <submittedName>
        <fullName evidence="2">Putative ovule protein</fullName>
    </submittedName>
</protein>
<name>A0A0V0GPC7_SOLCH</name>